<evidence type="ECO:0008006" key="4">
    <source>
        <dbReference type="Google" id="ProtNLM"/>
    </source>
</evidence>
<keyword evidence="1" id="KW-0472">Membrane</keyword>
<feature type="transmembrane region" description="Helical" evidence="1">
    <location>
        <begin position="97"/>
        <end position="117"/>
    </location>
</feature>
<feature type="transmembrane region" description="Helical" evidence="1">
    <location>
        <begin position="68"/>
        <end position="85"/>
    </location>
</feature>
<feature type="transmembrane region" description="Helical" evidence="1">
    <location>
        <begin position="35"/>
        <end position="62"/>
    </location>
</feature>
<dbReference type="Gene3D" id="1.10.1760.20">
    <property type="match status" value="1"/>
</dbReference>
<sequence>MSTRKLAQLSMLSAACVAGRLAFQFIPNFQPMTAILLFVVFYLGMIDGLIVMSLSLVISSFYFGMGPWVIGQWLSYGGIFLLFTLCRQSSYFRTSYWLKGIFFFLAGFIYGGLMAIYDTVLYQLPQPLVYYIQGISFDLSHAIGNLLFYLIFFPIIQRLVKQFGGKNEKDYL</sequence>
<dbReference type="RefSeq" id="WP_067482096.1">
    <property type="nucleotide sequence ID" value="NZ_LWMN01000010.1"/>
</dbReference>
<name>A0A179ETD6_ENTTH</name>
<evidence type="ECO:0000256" key="1">
    <source>
        <dbReference type="SAM" id="Phobius"/>
    </source>
</evidence>
<protein>
    <recommendedName>
        <fullName evidence="4">ECF transporter S component</fullName>
    </recommendedName>
</protein>
<gene>
    <name evidence="2" type="ORF">A6E74_03200</name>
</gene>
<proteinExistence type="predicted"/>
<dbReference type="Proteomes" id="UP000078516">
    <property type="component" value="Unassembled WGS sequence"/>
</dbReference>
<evidence type="ECO:0000313" key="2">
    <source>
        <dbReference type="EMBL" id="OAQ56432.1"/>
    </source>
</evidence>
<keyword evidence="3" id="KW-1185">Reference proteome</keyword>
<keyword evidence="1" id="KW-1133">Transmembrane helix</keyword>
<comment type="caution">
    <text evidence="2">The sequence shown here is derived from an EMBL/GenBank/DDBJ whole genome shotgun (WGS) entry which is preliminary data.</text>
</comment>
<feature type="transmembrane region" description="Helical" evidence="1">
    <location>
        <begin position="129"/>
        <end position="152"/>
    </location>
</feature>
<dbReference type="EMBL" id="LWMN01000010">
    <property type="protein sequence ID" value="OAQ56432.1"/>
    <property type="molecule type" value="Genomic_DNA"/>
</dbReference>
<evidence type="ECO:0000313" key="3">
    <source>
        <dbReference type="Proteomes" id="UP000078516"/>
    </source>
</evidence>
<reference evidence="2 3" key="1">
    <citation type="submission" date="2016-04" db="EMBL/GenBank/DDBJ databases">
        <title>Draft genome of an Enterococcus thailandicus strain isolated from bovine feces.</title>
        <authorList>
            <person name="Beukers A.G."/>
            <person name="Zaheer R."/>
            <person name="Goji N."/>
            <person name="Cook S.R."/>
            <person name="Amoako K."/>
            <person name="Chaves A.V."/>
            <person name="Ward M.P."/>
            <person name="Mcallister T.A."/>
        </authorList>
    </citation>
    <scope>NUCLEOTIDE SEQUENCE [LARGE SCALE GENOMIC DNA]</scope>
    <source>
        <strain evidence="2 3">F0711D 46</strain>
    </source>
</reference>
<dbReference type="AlphaFoldDB" id="A0A179ETD6"/>
<keyword evidence="1" id="KW-0812">Transmembrane</keyword>
<dbReference type="PROSITE" id="PS51257">
    <property type="entry name" value="PROKAR_LIPOPROTEIN"/>
    <property type="match status" value="1"/>
</dbReference>
<organism evidence="2 3">
    <name type="scientific">Enterococcus thailandicus</name>
    <dbReference type="NCBI Taxonomy" id="417368"/>
    <lineage>
        <taxon>Bacteria</taxon>
        <taxon>Bacillati</taxon>
        <taxon>Bacillota</taxon>
        <taxon>Bacilli</taxon>
        <taxon>Lactobacillales</taxon>
        <taxon>Enterococcaceae</taxon>
        <taxon>Enterococcus</taxon>
    </lineage>
</organism>
<accession>A0A179ETD6</accession>